<keyword evidence="4 8" id="KW-0521">NADP</keyword>
<feature type="domain" description="Quinate/shikimate 5-dehydrogenase/glutamyl-tRNA reductase" evidence="11">
    <location>
        <begin position="190"/>
        <end position="312"/>
    </location>
</feature>
<evidence type="ECO:0000259" key="11">
    <source>
        <dbReference type="Pfam" id="PF01488"/>
    </source>
</evidence>
<comment type="caution">
    <text evidence="13">The sequence shown here is derived from an EMBL/GenBank/DDBJ whole genome shotgun (WGS) entry which is preliminary data.</text>
</comment>
<protein>
    <recommendedName>
        <fullName evidence="3 8">Glutamyl-tRNA reductase</fullName>
        <shortName evidence="8">GluTR</shortName>
        <ecNumber evidence="3 8">1.2.1.70</ecNumber>
    </recommendedName>
</protein>
<feature type="binding site" evidence="8">
    <location>
        <begin position="133"/>
        <end position="135"/>
    </location>
    <ligand>
        <name>substrate</name>
    </ligand>
</feature>
<accession>A0ABU8YDI1</accession>
<dbReference type="HAMAP" id="MF_00087">
    <property type="entry name" value="Glu_tRNA_reductase"/>
    <property type="match status" value="1"/>
</dbReference>
<dbReference type="InterPro" id="IPR036291">
    <property type="entry name" value="NAD(P)-bd_dom_sf"/>
</dbReference>
<evidence type="ECO:0000259" key="10">
    <source>
        <dbReference type="Pfam" id="PF00745"/>
    </source>
</evidence>
<dbReference type="SUPFAM" id="SSF69075">
    <property type="entry name" value="Glutamyl tRNA-reductase dimerization domain"/>
    <property type="match status" value="1"/>
</dbReference>
<dbReference type="Proteomes" id="UP001370299">
    <property type="component" value="Unassembled WGS sequence"/>
</dbReference>
<dbReference type="InterPro" id="IPR000343">
    <property type="entry name" value="4pyrrol_synth_GluRdtase"/>
</dbReference>
<comment type="subunit">
    <text evidence="8">Homodimer.</text>
</comment>
<feature type="binding site" evidence="8">
    <location>
        <position position="128"/>
    </location>
    <ligand>
        <name>substrate</name>
    </ligand>
</feature>
<evidence type="ECO:0000256" key="3">
    <source>
        <dbReference type="ARBA" id="ARBA00012970"/>
    </source>
</evidence>
<dbReference type="PIRSF" id="PIRSF000445">
    <property type="entry name" value="4pyrrol_synth_GluRdtase"/>
    <property type="match status" value="1"/>
</dbReference>
<dbReference type="Pfam" id="PF05201">
    <property type="entry name" value="GlutR_N"/>
    <property type="match status" value="1"/>
</dbReference>
<dbReference type="Gene3D" id="3.30.460.30">
    <property type="entry name" value="Glutamyl-tRNA reductase, N-terminal domain"/>
    <property type="match status" value="1"/>
</dbReference>
<comment type="catalytic activity">
    <reaction evidence="7 8 9">
        <text>(S)-4-amino-5-oxopentanoate + tRNA(Glu) + NADP(+) = L-glutamyl-tRNA(Glu) + NADPH + H(+)</text>
        <dbReference type="Rhea" id="RHEA:12344"/>
        <dbReference type="Rhea" id="RHEA-COMP:9663"/>
        <dbReference type="Rhea" id="RHEA-COMP:9680"/>
        <dbReference type="ChEBI" id="CHEBI:15378"/>
        <dbReference type="ChEBI" id="CHEBI:57501"/>
        <dbReference type="ChEBI" id="CHEBI:57783"/>
        <dbReference type="ChEBI" id="CHEBI:58349"/>
        <dbReference type="ChEBI" id="CHEBI:78442"/>
        <dbReference type="ChEBI" id="CHEBI:78520"/>
        <dbReference type="EC" id="1.2.1.70"/>
    </reaction>
</comment>
<dbReference type="NCBIfam" id="TIGR01035">
    <property type="entry name" value="hemA"/>
    <property type="match status" value="1"/>
</dbReference>
<dbReference type="InterPro" id="IPR036453">
    <property type="entry name" value="GluRdtase_dimer_dom_sf"/>
</dbReference>
<dbReference type="Pfam" id="PF01488">
    <property type="entry name" value="Shikimate_DH"/>
    <property type="match status" value="1"/>
</dbReference>
<evidence type="ECO:0000256" key="4">
    <source>
        <dbReference type="ARBA" id="ARBA00022857"/>
    </source>
</evidence>
<evidence type="ECO:0000256" key="7">
    <source>
        <dbReference type="ARBA" id="ARBA00047464"/>
    </source>
</evidence>
<dbReference type="GO" id="GO:0008883">
    <property type="term" value="F:glutamyl-tRNA reductase activity"/>
    <property type="evidence" value="ECO:0007669"/>
    <property type="project" value="UniProtKB-EC"/>
</dbReference>
<dbReference type="EC" id="1.2.1.70" evidence="3 8"/>
<feature type="site" description="Important for activity" evidence="8">
    <location>
        <position position="118"/>
    </location>
</feature>
<comment type="miscellaneous">
    <text evidence="8">During catalysis, the active site Cys acts as a nucleophile attacking the alpha-carbonyl group of tRNA-bound glutamate with the formation of a thioester intermediate between enzyme and glutamate, and the concomitant release of tRNA(Glu). The thioester intermediate is finally reduced by direct hydride transfer from NADPH, to form the product GSA.</text>
</comment>
<evidence type="ECO:0000259" key="12">
    <source>
        <dbReference type="Pfam" id="PF05201"/>
    </source>
</evidence>
<comment type="domain">
    <text evidence="8">Possesses an unusual extended V-shaped dimeric structure with each monomer consisting of three distinct domains arranged along a curved 'spinal' alpha-helix. The N-terminal catalytic domain specifically recognizes the glutamate moiety of the substrate. The second domain is the NADPH-binding domain, and the third C-terminal domain is responsible for dimerization.</text>
</comment>
<evidence type="ECO:0000256" key="9">
    <source>
        <dbReference type="RuleBase" id="RU000584"/>
    </source>
</evidence>
<evidence type="ECO:0000256" key="6">
    <source>
        <dbReference type="ARBA" id="ARBA00023244"/>
    </source>
</evidence>
<organism evidence="13 14">
    <name type="scientific">Curtobacterium citreum</name>
    <dbReference type="NCBI Taxonomy" id="2036"/>
    <lineage>
        <taxon>Bacteria</taxon>
        <taxon>Bacillati</taxon>
        <taxon>Actinomycetota</taxon>
        <taxon>Actinomycetes</taxon>
        <taxon>Micrococcales</taxon>
        <taxon>Microbacteriaceae</taxon>
        <taxon>Curtobacterium</taxon>
    </lineage>
</organism>
<evidence type="ECO:0000256" key="8">
    <source>
        <dbReference type="HAMAP-Rule" id="MF_00087"/>
    </source>
</evidence>
<feature type="active site" description="Nucleophile" evidence="8">
    <location>
        <position position="67"/>
    </location>
</feature>
<dbReference type="NCBIfam" id="NF000750">
    <property type="entry name" value="PRK00045.3-4"/>
    <property type="match status" value="1"/>
</dbReference>
<dbReference type="EMBL" id="JBBLYY010000067">
    <property type="protein sequence ID" value="MEK0172577.1"/>
    <property type="molecule type" value="Genomic_DNA"/>
</dbReference>
<dbReference type="InterPro" id="IPR036343">
    <property type="entry name" value="GluRdtase_N_sf"/>
</dbReference>
<keyword evidence="5 8" id="KW-0560">Oxidoreductase</keyword>
<evidence type="ECO:0000313" key="13">
    <source>
        <dbReference type="EMBL" id="MEK0172577.1"/>
    </source>
</evidence>
<dbReference type="Pfam" id="PF00745">
    <property type="entry name" value="GlutR_dimer"/>
    <property type="match status" value="1"/>
</dbReference>
<dbReference type="InterPro" id="IPR006151">
    <property type="entry name" value="Shikm_DH/Glu-tRNA_Rdtase"/>
</dbReference>
<proteinExistence type="inferred from homology"/>
<comment type="similarity">
    <text evidence="2 8 9">Belongs to the glutamyl-tRNA reductase family.</text>
</comment>
<feature type="binding site" evidence="8">
    <location>
        <begin position="66"/>
        <end position="69"/>
    </location>
    <ligand>
        <name>substrate</name>
    </ligand>
</feature>
<feature type="binding site" evidence="8">
    <location>
        <begin position="208"/>
        <end position="213"/>
    </location>
    <ligand>
        <name>NADP(+)</name>
        <dbReference type="ChEBI" id="CHEBI:58349"/>
    </ligand>
</feature>
<keyword evidence="6 8" id="KW-0627">Porphyrin biosynthesis</keyword>
<feature type="binding site" evidence="8">
    <location>
        <position position="139"/>
    </location>
    <ligand>
        <name>substrate</name>
    </ligand>
</feature>
<keyword evidence="14" id="KW-1185">Reference proteome</keyword>
<dbReference type="InterPro" id="IPR015896">
    <property type="entry name" value="4pyrrol_synth_GluRdtase_dimer"/>
</dbReference>
<gene>
    <name evidence="8" type="primary">hemA</name>
    <name evidence="13" type="ORF">WMN62_13965</name>
</gene>
<comment type="function">
    <text evidence="8">Catalyzes the NADPH-dependent reduction of glutamyl-tRNA(Glu) to glutamate 1-semialdehyde (GSA).</text>
</comment>
<sequence>MWSSLRSPDDCPIERVTIGYVLICLTASHRNASFDLLERLSIAAPAAAGHLVTDSDVLDGAVVLATCNRFEAYLDIAGDDRDSAVAATVQAVAAASDLDATELRDSVSVLGGKDVVQHLFAVSSGLESVVVGETEISGQVRRSLEDARSNGTTTSDLERLFQEAAHTSRGVKTRTRIGAAGRSLVRLGLQLASSRVTDWAHTRVLLIGTGSYAATTIAALRDRGAVHIQVFSPSGRAAWFAAKHDLVAARDLRHAIGTSDVVITCTSSEVPVVAPADLDDGIRRIVIDLGLPRNVDPAAAGVDGVELLDLETISLHAPISELNAESEARAMVDDAVSRFRAQALEQSTTPALVAFRKHVFDILDDEIDRAKRRGDADGESAEHTERALRHLVGVLLHRPSVRARELGRAGRGEEFVGAIDALFGVRPEPEAELPAPVVPLADRTALDPTVSTRDDQADAS</sequence>
<feature type="domain" description="Tetrapyrrole biosynthesis glutamyl-tRNA reductase dimerisation" evidence="10">
    <location>
        <begin position="327"/>
        <end position="424"/>
    </location>
</feature>
<name>A0ABU8YDI1_9MICO</name>
<dbReference type="Gene3D" id="3.40.50.720">
    <property type="entry name" value="NAD(P)-binding Rossmann-like Domain"/>
    <property type="match status" value="1"/>
</dbReference>
<dbReference type="SUPFAM" id="SSF51735">
    <property type="entry name" value="NAD(P)-binding Rossmann-fold domains"/>
    <property type="match status" value="1"/>
</dbReference>
<evidence type="ECO:0000256" key="2">
    <source>
        <dbReference type="ARBA" id="ARBA00005916"/>
    </source>
</evidence>
<feature type="domain" description="Glutamyl-tRNA reductase N-terminal" evidence="12">
    <location>
        <begin position="26"/>
        <end position="175"/>
    </location>
</feature>
<evidence type="ECO:0000256" key="1">
    <source>
        <dbReference type="ARBA" id="ARBA00005059"/>
    </source>
</evidence>
<dbReference type="PANTHER" id="PTHR43013:SF1">
    <property type="entry name" value="GLUTAMYL-TRNA REDUCTASE"/>
    <property type="match status" value="1"/>
</dbReference>
<reference evidence="13 14" key="1">
    <citation type="submission" date="2024-03" db="EMBL/GenBank/DDBJ databases">
        <title>Whole genomes of four grape xylem sap localized bacterial endophytes.</title>
        <authorList>
            <person name="Kumar G."/>
            <person name="Savka M.A."/>
        </authorList>
    </citation>
    <scope>NUCLEOTIDE SEQUENCE [LARGE SCALE GENOMIC DNA]</scope>
    <source>
        <strain evidence="13 14">RIT_GXS8</strain>
    </source>
</reference>
<evidence type="ECO:0000256" key="5">
    <source>
        <dbReference type="ARBA" id="ARBA00023002"/>
    </source>
</evidence>
<dbReference type="PANTHER" id="PTHR43013">
    <property type="entry name" value="GLUTAMYL-TRNA REDUCTASE"/>
    <property type="match status" value="1"/>
</dbReference>
<evidence type="ECO:0000313" key="14">
    <source>
        <dbReference type="Proteomes" id="UP001370299"/>
    </source>
</evidence>
<dbReference type="SUPFAM" id="SSF69742">
    <property type="entry name" value="Glutamyl tRNA-reductase catalytic, N-terminal domain"/>
    <property type="match status" value="1"/>
</dbReference>
<comment type="pathway">
    <text evidence="1 8 9">Porphyrin-containing compound metabolism; protoporphyrin-IX biosynthesis; 5-aminolevulinate from L-glutamyl-tRNA(Glu): step 1/2.</text>
</comment>
<dbReference type="InterPro" id="IPR015895">
    <property type="entry name" value="4pyrrol_synth_GluRdtase_N"/>
</dbReference>